<organism evidence="1">
    <name type="scientific">marine sediment metagenome</name>
    <dbReference type="NCBI Taxonomy" id="412755"/>
    <lineage>
        <taxon>unclassified sequences</taxon>
        <taxon>metagenomes</taxon>
        <taxon>ecological metagenomes</taxon>
    </lineage>
</organism>
<dbReference type="EMBL" id="LAZR01065888">
    <property type="protein sequence ID" value="KKK54654.1"/>
    <property type="molecule type" value="Genomic_DNA"/>
</dbReference>
<comment type="caution">
    <text evidence="1">The sequence shown here is derived from an EMBL/GenBank/DDBJ whole genome shotgun (WGS) entry which is preliminary data.</text>
</comment>
<gene>
    <name evidence="1" type="ORF">LCGC14_3082540</name>
</gene>
<sequence length="24" mass="2811">MRFSTTTLLVRIDLLSITQDQEDD</sequence>
<protein>
    <submittedName>
        <fullName evidence="1">Uncharacterized protein</fullName>
    </submittedName>
</protein>
<evidence type="ECO:0000313" key="1">
    <source>
        <dbReference type="EMBL" id="KKK54654.1"/>
    </source>
</evidence>
<name>A0A0F8YKE6_9ZZZZ</name>
<reference evidence="1" key="1">
    <citation type="journal article" date="2015" name="Nature">
        <title>Complex archaea that bridge the gap between prokaryotes and eukaryotes.</title>
        <authorList>
            <person name="Spang A."/>
            <person name="Saw J.H."/>
            <person name="Jorgensen S.L."/>
            <person name="Zaremba-Niedzwiedzka K."/>
            <person name="Martijn J."/>
            <person name="Lind A.E."/>
            <person name="van Eijk R."/>
            <person name="Schleper C."/>
            <person name="Guy L."/>
            <person name="Ettema T.J."/>
        </authorList>
    </citation>
    <scope>NUCLEOTIDE SEQUENCE</scope>
</reference>
<feature type="non-terminal residue" evidence="1">
    <location>
        <position position="24"/>
    </location>
</feature>
<dbReference type="AlphaFoldDB" id="A0A0F8YKE6"/>
<proteinExistence type="predicted"/>
<accession>A0A0F8YKE6</accession>